<protein>
    <recommendedName>
        <fullName evidence="5">Tripartite tricarboxylate transporter substrate binding protein</fullName>
    </recommendedName>
</protein>
<feature type="chain" id="PRO_5029008208" description="Tripartite tricarboxylate transporter substrate binding protein" evidence="2">
    <location>
        <begin position="26"/>
        <end position="324"/>
    </location>
</feature>
<evidence type="ECO:0000313" key="4">
    <source>
        <dbReference type="Proteomes" id="UP000494117"/>
    </source>
</evidence>
<feature type="signal peptide" evidence="2">
    <location>
        <begin position="1"/>
        <end position="25"/>
    </location>
</feature>
<dbReference type="Pfam" id="PF03401">
    <property type="entry name" value="TctC"/>
    <property type="match status" value="1"/>
</dbReference>
<dbReference type="Proteomes" id="UP000494117">
    <property type="component" value="Unassembled WGS sequence"/>
</dbReference>
<evidence type="ECO:0000256" key="2">
    <source>
        <dbReference type="SAM" id="SignalP"/>
    </source>
</evidence>
<organism evidence="3 4">
    <name type="scientific">Achromobacter anxifer</name>
    <dbReference type="NCBI Taxonomy" id="1287737"/>
    <lineage>
        <taxon>Bacteria</taxon>
        <taxon>Pseudomonadati</taxon>
        <taxon>Pseudomonadota</taxon>
        <taxon>Betaproteobacteria</taxon>
        <taxon>Burkholderiales</taxon>
        <taxon>Alcaligenaceae</taxon>
        <taxon>Achromobacter</taxon>
    </lineage>
</organism>
<comment type="similarity">
    <text evidence="1">Belongs to the UPF0065 (bug) family.</text>
</comment>
<keyword evidence="4" id="KW-1185">Reference proteome</keyword>
<name>A0A6S7CZS5_9BURK</name>
<dbReference type="CDD" id="cd13578">
    <property type="entry name" value="PBP2_Bug27"/>
    <property type="match status" value="1"/>
</dbReference>
<dbReference type="SUPFAM" id="SSF53850">
    <property type="entry name" value="Periplasmic binding protein-like II"/>
    <property type="match status" value="1"/>
</dbReference>
<accession>A0A6S7CZS5</accession>
<evidence type="ECO:0008006" key="5">
    <source>
        <dbReference type="Google" id="ProtNLM"/>
    </source>
</evidence>
<dbReference type="InterPro" id="IPR042100">
    <property type="entry name" value="Bug_dom1"/>
</dbReference>
<dbReference type="EMBL" id="CADILG010000018">
    <property type="protein sequence ID" value="CAB3871301.1"/>
    <property type="molecule type" value="Genomic_DNA"/>
</dbReference>
<evidence type="ECO:0000313" key="3">
    <source>
        <dbReference type="EMBL" id="CAB3871301.1"/>
    </source>
</evidence>
<dbReference type="Gene3D" id="3.40.190.10">
    <property type="entry name" value="Periplasmic binding protein-like II"/>
    <property type="match status" value="1"/>
</dbReference>
<dbReference type="AlphaFoldDB" id="A0A6S7CZS5"/>
<gene>
    <name evidence="3" type="ORF">LMG26858_02741</name>
</gene>
<dbReference type="PANTHER" id="PTHR42928:SF5">
    <property type="entry name" value="BLR1237 PROTEIN"/>
    <property type="match status" value="1"/>
</dbReference>
<proteinExistence type="inferred from homology"/>
<dbReference type="Gene3D" id="3.40.190.150">
    <property type="entry name" value="Bordetella uptake gene, domain 1"/>
    <property type="match status" value="1"/>
</dbReference>
<sequence>MITAMLRRLGLAALLGAAAAGPAAAAQPAYPTGPIRLVVPFATGGGTDVVSRVLAKELTSSLGKTVFVDNKPGANGTIGTMSALQAAPDGYTLLLAIEATVAINPGLYKYVKYRPGDFEAISLVSKQPYLIVANPALKAGSLSELVAQAKAEPGKLNYATGASAAFLAGELFKSTAGVDIGNVPYKGSGEAITDVLGGRVELMVASPVSVMPQIKSGKLKVLAVTSAHRYALLPDVPTVAEQGYPGFDAEGWYGLVAPKGTPAHIVATLNAKIAAAMQSPELQAQFQTAGVEPAQSSAAEFADYMQSESARWAGVIKQAGIEPQ</sequence>
<dbReference type="PIRSF" id="PIRSF017082">
    <property type="entry name" value="YflP"/>
    <property type="match status" value="1"/>
</dbReference>
<dbReference type="PANTHER" id="PTHR42928">
    <property type="entry name" value="TRICARBOXYLATE-BINDING PROTEIN"/>
    <property type="match status" value="1"/>
</dbReference>
<dbReference type="RefSeq" id="WP_175207587.1">
    <property type="nucleotide sequence ID" value="NZ_CADILG010000018.1"/>
</dbReference>
<dbReference type="InterPro" id="IPR005064">
    <property type="entry name" value="BUG"/>
</dbReference>
<evidence type="ECO:0000256" key="1">
    <source>
        <dbReference type="ARBA" id="ARBA00006987"/>
    </source>
</evidence>
<keyword evidence="2" id="KW-0732">Signal</keyword>
<reference evidence="3 4" key="1">
    <citation type="submission" date="2020-04" db="EMBL/GenBank/DDBJ databases">
        <authorList>
            <person name="De Canck E."/>
        </authorList>
    </citation>
    <scope>NUCLEOTIDE SEQUENCE [LARGE SCALE GENOMIC DNA]</scope>
    <source>
        <strain evidence="3 4">LMG 26858</strain>
    </source>
</reference>